<evidence type="ECO:0000313" key="2">
    <source>
        <dbReference type="Proteomes" id="UP000226431"/>
    </source>
</evidence>
<keyword evidence="2" id="KW-1185">Reference proteome</keyword>
<gene>
    <name evidence="1" type="ORF">CDD80_3643</name>
</gene>
<proteinExistence type="predicted"/>
<name>A0A2C5Z3A1_9HYPO</name>
<organism evidence="1 2">
    <name type="scientific">Ophiocordyceps camponoti-rufipedis</name>
    <dbReference type="NCBI Taxonomy" id="2004952"/>
    <lineage>
        <taxon>Eukaryota</taxon>
        <taxon>Fungi</taxon>
        <taxon>Dikarya</taxon>
        <taxon>Ascomycota</taxon>
        <taxon>Pezizomycotina</taxon>
        <taxon>Sordariomycetes</taxon>
        <taxon>Hypocreomycetidae</taxon>
        <taxon>Hypocreales</taxon>
        <taxon>Ophiocordycipitaceae</taxon>
        <taxon>Ophiocordyceps</taxon>
    </lineage>
</organism>
<comment type="caution">
    <text evidence="1">The sequence shown here is derived from an EMBL/GenBank/DDBJ whole genome shotgun (WGS) entry which is preliminary data.</text>
</comment>
<dbReference type="EMBL" id="NJES01000326">
    <property type="protein sequence ID" value="PHH73661.1"/>
    <property type="molecule type" value="Genomic_DNA"/>
</dbReference>
<dbReference type="Proteomes" id="UP000226431">
    <property type="component" value="Unassembled WGS sequence"/>
</dbReference>
<dbReference type="OrthoDB" id="409543at2759"/>
<sequence length="101" mass="11032">MTAATAATKPAVVVATDHVTRLAGDADDDDDDAWALDYSDTYVLHAFSPRRARYQIEGFAGVTPAYVLANRSNFARAVQPVARYMLERGLVDVDESELAVR</sequence>
<accession>A0A2C5Z3A1</accession>
<evidence type="ECO:0000313" key="1">
    <source>
        <dbReference type="EMBL" id="PHH73661.1"/>
    </source>
</evidence>
<dbReference type="STRING" id="2004952.A0A2C5Z3A1"/>
<protein>
    <submittedName>
        <fullName evidence="1">Uncharacterized protein</fullName>
    </submittedName>
</protein>
<reference evidence="1 2" key="1">
    <citation type="submission" date="2017-06" db="EMBL/GenBank/DDBJ databases">
        <title>Ant-infecting Ophiocordyceps genomes reveal a high diversity of potential behavioral manipulation genes and a possible major role for enterotoxins.</title>
        <authorList>
            <person name="De Bekker C."/>
            <person name="Evans H.C."/>
            <person name="Brachmann A."/>
            <person name="Hughes D.P."/>
        </authorList>
    </citation>
    <scope>NUCLEOTIDE SEQUENCE [LARGE SCALE GENOMIC DNA]</scope>
    <source>
        <strain evidence="1 2">Map16</strain>
    </source>
</reference>
<dbReference type="AlphaFoldDB" id="A0A2C5Z3A1"/>